<evidence type="ECO:0000313" key="1">
    <source>
        <dbReference type="EMBL" id="CAI2371886.1"/>
    </source>
</evidence>
<proteinExistence type="predicted"/>
<dbReference type="Proteomes" id="UP001295684">
    <property type="component" value="Unassembled WGS sequence"/>
</dbReference>
<reference evidence="1" key="1">
    <citation type="submission" date="2023-07" db="EMBL/GenBank/DDBJ databases">
        <authorList>
            <consortium name="AG Swart"/>
            <person name="Singh M."/>
            <person name="Singh A."/>
            <person name="Seah K."/>
            <person name="Emmerich C."/>
        </authorList>
    </citation>
    <scope>NUCLEOTIDE SEQUENCE</scope>
    <source>
        <strain evidence="1">DP1</strain>
    </source>
</reference>
<dbReference type="AlphaFoldDB" id="A0AAD1ULY0"/>
<dbReference type="EMBL" id="CAMPGE010013142">
    <property type="protein sequence ID" value="CAI2371886.1"/>
    <property type="molecule type" value="Genomic_DNA"/>
</dbReference>
<comment type="caution">
    <text evidence="1">The sequence shown here is derived from an EMBL/GenBank/DDBJ whole genome shotgun (WGS) entry which is preliminary data.</text>
</comment>
<name>A0AAD1ULY0_EUPCR</name>
<accession>A0AAD1ULY0</accession>
<organism evidence="1 2">
    <name type="scientific">Euplotes crassus</name>
    <dbReference type="NCBI Taxonomy" id="5936"/>
    <lineage>
        <taxon>Eukaryota</taxon>
        <taxon>Sar</taxon>
        <taxon>Alveolata</taxon>
        <taxon>Ciliophora</taxon>
        <taxon>Intramacronucleata</taxon>
        <taxon>Spirotrichea</taxon>
        <taxon>Hypotrichia</taxon>
        <taxon>Euplotida</taxon>
        <taxon>Euplotidae</taxon>
        <taxon>Moneuplotes</taxon>
    </lineage>
</organism>
<keyword evidence="2" id="KW-1185">Reference proteome</keyword>
<evidence type="ECO:0000313" key="2">
    <source>
        <dbReference type="Proteomes" id="UP001295684"/>
    </source>
</evidence>
<gene>
    <name evidence="1" type="ORF">ECRASSUSDP1_LOCUS13211</name>
</gene>
<protein>
    <submittedName>
        <fullName evidence="1">Uncharacterized protein</fullName>
    </submittedName>
</protein>
<sequence>MPPVNTLEGWTKALPINICLLNLDKCYCRSSENSLGSNQEHSLFLQNCLFNYLNLKYWRICIWVKNPMKLLKGFNYSNILPLKYHIEISGFYCK</sequence>